<sequence length="271" mass="28793">MSGAYWKQVIDDGLHVPTDRPLDELTAELTSMLGSPDADLRDGIAYPTLATWVERGVYDDLLTGLGDGMAAGLTVGLGEEGTDTVFRRSFSVLVLAEAVVRDTTAELVPATTVLRWGDQVVGWYLRERDLRGFVEGKGWAHACAHGADAIGALAGSRHLGVHELTVLLDVVADRVVEGRTPLVAGEPDRMAAAVMAVLGRGVVPMSVVEPWLSRVAAEAGAEPPTTGNAQQLLRSLYLLLAVGPDRPPHRADLVLATVDALRATNHLLAAR</sequence>
<evidence type="ECO:0000313" key="1">
    <source>
        <dbReference type="EMBL" id="MFD1948337.1"/>
    </source>
</evidence>
<proteinExistence type="predicted"/>
<comment type="caution">
    <text evidence="1">The sequence shown here is derived from an EMBL/GenBank/DDBJ whole genome shotgun (WGS) entry which is preliminary data.</text>
</comment>
<evidence type="ECO:0000313" key="2">
    <source>
        <dbReference type="Proteomes" id="UP001597351"/>
    </source>
</evidence>
<dbReference type="Pfam" id="PF10978">
    <property type="entry name" value="DUF2785"/>
    <property type="match status" value="1"/>
</dbReference>
<dbReference type="RefSeq" id="WP_343920286.1">
    <property type="nucleotide sequence ID" value="NZ_BAAAJT010000002.1"/>
</dbReference>
<keyword evidence="2" id="KW-1185">Reference proteome</keyword>
<gene>
    <name evidence="1" type="ORF">ACFSDE_16155</name>
</gene>
<dbReference type="Proteomes" id="UP001597351">
    <property type="component" value="Unassembled WGS sequence"/>
</dbReference>
<name>A0ABW4TS25_9ACTN</name>
<accession>A0ABW4TS25</accession>
<organism evidence="1 2">
    <name type="scientific">Nocardioides aestuarii</name>
    <dbReference type="NCBI Taxonomy" id="252231"/>
    <lineage>
        <taxon>Bacteria</taxon>
        <taxon>Bacillati</taxon>
        <taxon>Actinomycetota</taxon>
        <taxon>Actinomycetes</taxon>
        <taxon>Propionibacteriales</taxon>
        <taxon>Nocardioidaceae</taxon>
        <taxon>Nocardioides</taxon>
    </lineage>
</organism>
<dbReference type="EMBL" id="JBHUGD010000003">
    <property type="protein sequence ID" value="MFD1948337.1"/>
    <property type="molecule type" value="Genomic_DNA"/>
</dbReference>
<dbReference type="InterPro" id="IPR021247">
    <property type="entry name" value="DUF2785"/>
</dbReference>
<reference evidence="2" key="1">
    <citation type="journal article" date="2019" name="Int. J. Syst. Evol. Microbiol.">
        <title>The Global Catalogue of Microorganisms (GCM) 10K type strain sequencing project: providing services to taxonomists for standard genome sequencing and annotation.</title>
        <authorList>
            <consortium name="The Broad Institute Genomics Platform"/>
            <consortium name="The Broad Institute Genome Sequencing Center for Infectious Disease"/>
            <person name="Wu L."/>
            <person name="Ma J."/>
        </authorList>
    </citation>
    <scope>NUCLEOTIDE SEQUENCE [LARGE SCALE GENOMIC DNA]</scope>
    <source>
        <strain evidence="2">CGMCC 1.12477</strain>
    </source>
</reference>
<protein>
    <submittedName>
        <fullName evidence="1">DUF2785 domain-containing protein</fullName>
    </submittedName>
</protein>